<keyword evidence="9" id="KW-1185">Reference proteome</keyword>
<keyword evidence="4" id="KW-1133">Transmembrane helix</keyword>
<dbReference type="InterPro" id="IPR036770">
    <property type="entry name" value="Ankyrin_rpt-contain_sf"/>
</dbReference>
<keyword evidence="2" id="KW-0812">Transmembrane</keyword>
<keyword evidence="5" id="KW-0040">ANK repeat</keyword>
<dbReference type="OMA" id="HINFAYS"/>
<comment type="subcellular location">
    <subcellularLocation>
        <location evidence="1">Membrane</location>
        <topology evidence="1">Multi-pass membrane protein</topology>
    </subcellularLocation>
</comment>
<evidence type="ECO:0000256" key="3">
    <source>
        <dbReference type="ARBA" id="ARBA00022737"/>
    </source>
</evidence>
<evidence type="ECO:0000256" key="5">
    <source>
        <dbReference type="ARBA" id="ARBA00023043"/>
    </source>
</evidence>
<evidence type="ECO:0000256" key="2">
    <source>
        <dbReference type="ARBA" id="ARBA00022692"/>
    </source>
</evidence>
<feature type="domain" description="PGG" evidence="7">
    <location>
        <begin position="106"/>
        <end position="210"/>
    </location>
</feature>
<sequence length="266" mass="29012">MPELSSILNVQDKNGDTALHRAVHAGDQVIFGPLIWNPHVRLDVPNEEAMTPIDLSWSTMPVKAYYVWILPFQIVAPYGQSRGDLFHEKHNLINPKFKGGEDKISEDLTASAQVMAIFSVLIATATDRSAGDVGGVAGTPVLAGSYAFDAFILSNTLAFICSLFATSLQLYAGVPAGSLQSRLFLMNAAYTFMMNSGRSLVAALALGLYLASEGIDSVLTLPIIGRSRKPSLQEVVLYQIVRGMQYFRSFILIFGIPAIRKWAKAR</sequence>
<dbReference type="InterPro" id="IPR026961">
    <property type="entry name" value="PGG_dom"/>
</dbReference>
<dbReference type="AlphaFoldDB" id="A0A4U6VK18"/>
<dbReference type="GO" id="GO:0005886">
    <property type="term" value="C:plasma membrane"/>
    <property type="evidence" value="ECO:0007669"/>
    <property type="project" value="TreeGrafter"/>
</dbReference>
<dbReference type="PANTHER" id="PTHR24186:SF50">
    <property type="entry name" value="ANKYRIN REPEAT-CONTAINING PROTEIN ITN1-LIKE ISOFORM X1"/>
    <property type="match status" value="1"/>
</dbReference>
<evidence type="ECO:0000313" key="8">
    <source>
        <dbReference type="EMBL" id="TKW29115.1"/>
    </source>
</evidence>
<keyword evidence="6" id="KW-0472">Membrane</keyword>
<dbReference type="EMBL" id="CM016554">
    <property type="protein sequence ID" value="TKW29115.1"/>
    <property type="molecule type" value="Genomic_DNA"/>
</dbReference>
<proteinExistence type="predicted"/>
<evidence type="ECO:0000256" key="6">
    <source>
        <dbReference type="ARBA" id="ARBA00023136"/>
    </source>
</evidence>
<reference evidence="8" key="1">
    <citation type="submission" date="2019-03" db="EMBL/GenBank/DDBJ databases">
        <title>WGS assembly of Setaria viridis.</title>
        <authorList>
            <person name="Huang P."/>
            <person name="Jenkins J."/>
            <person name="Grimwood J."/>
            <person name="Barry K."/>
            <person name="Healey A."/>
            <person name="Mamidi S."/>
            <person name="Sreedasyam A."/>
            <person name="Shu S."/>
            <person name="Feldman M."/>
            <person name="Wu J."/>
            <person name="Yu Y."/>
            <person name="Chen C."/>
            <person name="Johnson J."/>
            <person name="Rokhsar D."/>
            <person name="Baxter I."/>
            <person name="Schmutz J."/>
            <person name="Brutnell T."/>
            <person name="Kellogg E."/>
        </authorList>
    </citation>
    <scope>NUCLEOTIDE SEQUENCE [LARGE SCALE GENOMIC DNA]</scope>
</reference>
<dbReference type="PANTHER" id="PTHR24186">
    <property type="entry name" value="PROTEIN PHOSPHATASE 1 REGULATORY SUBUNIT"/>
    <property type="match status" value="1"/>
</dbReference>
<dbReference type="Proteomes" id="UP000298652">
    <property type="component" value="Chromosome 3"/>
</dbReference>
<evidence type="ECO:0000256" key="4">
    <source>
        <dbReference type="ARBA" id="ARBA00022989"/>
    </source>
</evidence>
<gene>
    <name evidence="8" type="ORF">SEVIR_3G374700v2</name>
</gene>
<keyword evidence="3" id="KW-0677">Repeat</keyword>
<protein>
    <recommendedName>
        <fullName evidence="7">PGG domain-containing protein</fullName>
    </recommendedName>
</protein>
<evidence type="ECO:0000313" key="9">
    <source>
        <dbReference type="Proteomes" id="UP000298652"/>
    </source>
</evidence>
<accession>A0A4U6VK18</accession>
<name>A0A4U6VK18_SETVI</name>
<evidence type="ECO:0000259" key="7">
    <source>
        <dbReference type="Pfam" id="PF13962"/>
    </source>
</evidence>
<dbReference type="Gene3D" id="1.25.40.20">
    <property type="entry name" value="Ankyrin repeat-containing domain"/>
    <property type="match status" value="1"/>
</dbReference>
<dbReference type="Gramene" id="TKW29115">
    <property type="protein sequence ID" value="TKW29115"/>
    <property type="gene ID" value="SEVIR_3G374700v2"/>
</dbReference>
<dbReference type="SUPFAM" id="SSF48403">
    <property type="entry name" value="Ankyrin repeat"/>
    <property type="match status" value="1"/>
</dbReference>
<dbReference type="Pfam" id="PF13962">
    <property type="entry name" value="PGG"/>
    <property type="match status" value="1"/>
</dbReference>
<organism evidence="8 9">
    <name type="scientific">Setaria viridis</name>
    <name type="common">Green bristlegrass</name>
    <name type="synonym">Setaria italica subsp. viridis</name>
    <dbReference type="NCBI Taxonomy" id="4556"/>
    <lineage>
        <taxon>Eukaryota</taxon>
        <taxon>Viridiplantae</taxon>
        <taxon>Streptophyta</taxon>
        <taxon>Embryophyta</taxon>
        <taxon>Tracheophyta</taxon>
        <taxon>Spermatophyta</taxon>
        <taxon>Magnoliopsida</taxon>
        <taxon>Liliopsida</taxon>
        <taxon>Poales</taxon>
        <taxon>Poaceae</taxon>
        <taxon>PACMAD clade</taxon>
        <taxon>Panicoideae</taxon>
        <taxon>Panicodae</taxon>
        <taxon>Paniceae</taxon>
        <taxon>Cenchrinae</taxon>
        <taxon>Setaria</taxon>
    </lineage>
</organism>
<evidence type="ECO:0000256" key="1">
    <source>
        <dbReference type="ARBA" id="ARBA00004141"/>
    </source>
</evidence>